<feature type="transmembrane region" description="Helical" evidence="8">
    <location>
        <begin position="484"/>
        <end position="508"/>
    </location>
</feature>
<dbReference type="NCBIfam" id="NF009310">
    <property type="entry name" value="PRK12668.1"/>
    <property type="match status" value="1"/>
</dbReference>
<dbReference type="GO" id="GO:0016491">
    <property type="term" value="F:oxidoreductase activity"/>
    <property type="evidence" value="ECO:0007669"/>
    <property type="project" value="UniProtKB-KW"/>
</dbReference>
<feature type="transmembrane region" description="Helical" evidence="8">
    <location>
        <begin position="92"/>
        <end position="111"/>
    </location>
</feature>
<proteinExistence type="predicted"/>
<sequence>MILHPALILVLGALVLPWLPHRGARQAASLALPLAALWAVWQVPDGSAWQLHFLDYTLTPLAGDKLTRLFATIFALMAAAGALFALRQESRVEVPAALFYAGSAMGVAFAGDLITVFIFWELMAIASTLVIWSAGSRASYSASMRYLSIHLLGGVVLMAGIAGHVAATGSLAFTHMTPDSGASWLILAGFLVNAGAPPLSAWLPDAYPEASWSGTVFLSAFTTKTAVYVLLRGFPGTELLIWVGMFMIFYGIVYALLENDMRRILAYSIVNQVGFMVVGIGIGTEMALNGAAAHAFAHIIYKALLLMSAGSVLYRTGRRKCTDLGGLFQSMPVTAFCGIIGALAISSFPWTSGFVSKSMISQAAGDEHLQYVWLGLAAASAGVFLHAGIKFPWFVFFQKDSGLRPADPPASMQIPMILFSALCIGLGLFPAPLYALLPFEVNYAPYSGAHVVTQLQLLLFSGLAFFVMLGFLKRTLTISLDLDWFYRMFAPRLVNLLTPLLTGVIAGLERTAASVAQRAGKTLHRHHGPQGALARTWPTGSMAFWTVVMLLAWLALYYLP</sequence>
<name>A0A011NXV0_9PROT</name>
<evidence type="ECO:0000256" key="2">
    <source>
        <dbReference type="ARBA" id="ARBA00022475"/>
    </source>
</evidence>
<keyword evidence="4 8" id="KW-1133">Transmembrane helix</keyword>
<feature type="transmembrane region" description="Helical" evidence="8">
    <location>
        <begin position="147"/>
        <end position="172"/>
    </location>
</feature>
<dbReference type="EMBL" id="JEMX01000039">
    <property type="protein sequence ID" value="EXI80161.1"/>
    <property type="molecule type" value="Genomic_DNA"/>
</dbReference>
<dbReference type="GO" id="GO:0005886">
    <property type="term" value="C:plasma membrane"/>
    <property type="evidence" value="ECO:0007669"/>
    <property type="project" value="UniProtKB-SubCell"/>
</dbReference>
<evidence type="ECO:0000259" key="9">
    <source>
        <dbReference type="Pfam" id="PF00361"/>
    </source>
</evidence>
<evidence type="ECO:0000256" key="8">
    <source>
        <dbReference type="SAM" id="Phobius"/>
    </source>
</evidence>
<feature type="transmembrane region" description="Helical" evidence="8">
    <location>
        <begin position="449"/>
        <end position="472"/>
    </location>
</feature>
<dbReference type="PANTHER" id="PTHR42682:SF4">
    <property type="entry name" value="NADH-UBIQUINONE_PLASTOQUINONE"/>
    <property type="match status" value="1"/>
</dbReference>
<feature type="transmembrane region" description="Helical" evidence="8">
    <location>
        <begin position="417"/>
        <end position="437"/>
    </location>
</feature>
<accession>A0A011NXV0</accession>
<dbReference type="InterPro" id="IPR052175">
    <property type="entry name" value="ComplexI-like_HydComp"/>
</dbReference>
<feature type="transmembrane region" description="Helical" evidence="8">
    <location>
        <begin position="371"/>
        <end position="396"/>
    </location>
</feature>
<feature type="transmembrane region" description="Helical" evidence="8">
    <location>
        <begin position="239"/>
        <end position="257"/>
    </location>
</feature>
<dbReference type="PANTHER" id="PTHR42682">
    <property type="entry name" value="HYDROGENASE-4 COMPONENT F"/>
    <property type="match status" value="1"/>
</dbReference>
<keyword evidence="6 8" id="KW-0472">Membrane</keyword>
<gene>
    <name evidence="10" type="primary">mrpD_3</name>
    <name evidence="10" type="ORF">AW10_01938</name>
</gene>
<dbReference type="InterPro" id="IPR001750">
    <property type="entry name" value="ND/Mrp_TM"/>
</dbReference>
<comment type="caution">
    <text evidence="10">The sequence shown here is derived from an EMBL/GenBank/DDBJ whole genome shotgun (WGS) entry which is preliminary data.</text>
</comment>
<dbReference type="Pfam" id="PF00361">
    <property type="entry name" value="Proton_antipo_M"/>
    <property type="match status" value="1"/>
</dbReference>
<evidence type="ECO:0000313" key="11">
    <source>
        <dbReference type="Proteomes" id="UP000021816"/>
    </source>
</evidence>
<protein>
    <submittedName>
        <fullName evidence="10">Multiple resistance and pH homeostasis protein D</fullName>
    </submittedName>
</protein>
<feature type="transmembrane region" description="Helical" evidence="8">
    <location>
        <begin position="215"/>
        <end position="233"/>
    </location>
</feature>
<evidence type="ECO:0000256" key="4">
    <source>
        <dbReference type="ARBA" id="ARBA00022989"/>
    </source>
</evidence>
<feature type="transmembrane region" description="Helical" evidence="8">
    <location>
        <begin position="326"/>
        <end position="351"/>
    </location>
</feature>
<keyword evidence="2" id="KW-1003">Cell membrane</keyword>
<dbReference type="STRING" id="1454003.AW10_01938"/>
<keyword evidence="5" id="KW-0560">Oxidoreductase</keyword>
<evidence type="ECO:0000256" key="3">
    <source>
        <dbReference type="ARBA" id="ARBA00022692"/>
    </source>
</evidence>
<feature type="transmembrane region" description="Helical" evidence="8">
    <location>
        <begin position="117"/>
        <end position="135"/>
    </location>
</feature>
<evidence type="ECO:0000256" key="7">
    <source>
        <dbReference type="RuleBase" id="RU000320"/>
    </source>
</evidence>
<evidence type="ECO:0000256" key="1">
    <source>
        <dbReference type="ARBA" id="ARBA00004651"/>
    </source>
</evidence>
<reference evidence="10 11" key="1">
    <citation type="submission" date="2014-02" db="EMBL/GenBank/DDBJ databases">
        <title>Expanding our view of genomic diversity in Candidatus Accumulibacter clades.</title>
        <authorList>
            <person name="Skennerton C.T."/>
            <person name="Barr J.J."/>
            <person name="Slater F.R."/>
            <person name="Bond P.L."/>
            <person name="Tyson G.W."/>
        </authorList>
    </citation>
    <scope>NUCLEOTIDE SEQUENCE [LARGE SCALE GENOMIC DNA]</scope>
    <source>
        <strain evidence="11">BA-92</strain>
    </source>
</reference>
<evidence type="ECO:0000256" key="6">
    <source>
        <dbReference type="ARBA" id="ARBA00023136"/>
    </source>
</evidence>
<comment type="subcellular location">
    <subcellularLocation>
        <location evidence="1">Cell membrane</location>
        <topology evidence="1">Multi-pass membrane protein</topology>
    </subcellularLocation>
    <subcellularLocation>
        <location evidence="7">Membrane</location>
        <topology evidence="7">Multi-pass membrane protein</topology>
    </subcellularLocation>
</comment>
<feature type="transmembrane region" description="Helical" evidence="8">
    <location>
        <begin position="542"/>
        <end position="559"/>
    </location>
</feature>
<feature type="domain" description="NADH:quinone oxidoreductase/Mrp antiporter transmembrane" evidence="9">
    <location>
        <begin position="110"/>
        <end position="368"/>
    </location>
</feature>
<organism evidence="10 11">
    <name type="scientific">Candidatus Accumulibacter appositus</name>
    <dbReference type="NCBI Taxonomy" id="1454003"/>
    <lineage>
        <taxon>Bacteria</taxon>
        <taxon>Pseudomonadati</taxon>
        <taxon>Pseudomonadota</taxon>
        <taxon>Betaproteobacteria</taxon>
        <taxon>Candidatus Accumulibacter</taxon>
    </lineage>
</organism>
<feature type="transmembrane region" description="Helical" evidence="8">
    <location>
        <begin position="184"/>
        <end position="203"/>
    </location>
</feature>
<dbReference type="Proteomes" id="UP000021816">
    <property type="component" value="Unassembled WGS sequence"/>
</dbReference>
<feature type="transmembrane region" description="Helical" evidence="8">
    <location>
        <begin position="295"/>
        <end position="314"/>
    </location>
</feature>
<keyword evidence="3 7" id="KW-0812">Transmembrane</keyword>
<evidence type="ECO:0000256" key="5">
    <source>
        <dbReference type="ARBA" id="ARBA00023002"/>
    </source>
</evidence>
<feature type="transmembrane region" description="Helical" evidence="8">
    <location>
        <begin position="264"/>
        <end position="283"/>
    </location>
</feature>
<feature type="transmembrane region" description="Helical" evidence="8">
    <location>
        <begin position="66"/>
        <end position="85"/>
    </location>
</feature>
<dbReference type="AlphaFoldDB" id="A0A011NXV0"/>
<evidence type="ECO:0000313" key="10">
    <source>
        <dbReference type="EMBL" id="EXI80161.1"/>
    </source>
</evidence>
<dbReference type="PATRIC" id="fig|1454003.3.peg.1988"/>